<feature type="region of interest" description="Disordered" evidence="7">
    <location>
        <begin position="1645"/>
        <end position="1721"/>
    </location>
</feature>
<dbReference type="PANTHER" id="PTHR21704:SF18">
    <property type="entry name" value="NIPPED-B-LIKE PROTEIN"/>
    <property type="match status" value="1"/>
</dbReference>
<sequence length="1721" mass="191349">MHPNKHGALPNGQFAQTGTENTGPAITRPFTLQESLPYSPQTSTIPFISDIIPDPVLGSGSPALPLTDLFQFHEFDSLNREAAGQAQMPRNVKQAVDHFTTIPRTNSTPSNGKSLIGDLSPITRSVFDKVGGYFKTTKPAIPETKQLNGQAGGHSTPKQRSSSINSPNPPQPHNIPAHNSQAHKSNSIRIEVAIPSKRQFDPSAYVDVKDIPQQEAAAPARHVQQQRQQQQAQPLSLPSEPIAQSPADTATDVNQNGAFRIELPRANINREEYIEVEERPEDPHHLSIRKQGQQGYSDSQDLLGESLDQRQRSEAALHVLDKLVRTVFNSVGRALAGEPGQEEVVSMTPDQEVAMTASSQQKMHGAIQKTITLKCFDQVPVEHLIELSESVINSLEYTSSRLIFMENAYFEKDSVVGVQKFDGLRSVAMDMLSQIFLIKPEQRQGIIDEILTSLEKLPVGKQSARQFKLSDGGSIQPVSALIMRLVQASSGRVDNNKKRNRNKLLRNIDGEEEEGSDDGDDREPSGVKQFVSSIKSEVQGAKQHAVAIKDLEISVAPLSDAAQRNASYVISFIVKRAVGSTKSGDTPYRNLLDLFVEDFTTCLDSPDWPSAELLLRLLMIMMVQLFEAPKTAAPAKNMALELLGGLSAAISRLRSHVQRLTSSFEGNDADELSRYLADIANQALEHKTRVEQLVAWTGPYRVVLEHVQSRSNEDPHLSSAISFLVAGWAFQVHNGYDTYQEGDDERDEELGRLAYRLRMMIEDRRWLVNEYTSKTVSTTQAKLSYSIVLLRSPLCEAFSKILNILLSSMASDQATVRSRSLKSVNQVLETDPSILDGDSTVIDLILDCAGDPSIQVRDSALGLLGNCMTMRPRLETSLTPMIVNRFQDNGLGVRKRAMKLTRDIYLRNPSNTLRSMIANGLLRRVQDPDEGVRDLARQMIEEVWFAPFYQDEGTAVYQTSLNEHVSLVIQTVKSGTVTEMLDKVFRSILKPKDKSLSGPFTVCTKLVANMFILIDNLDTDDPTVPCGRDALQVLTIFANAEPRLFNFEQIRLLKPHLANFSKPEELVAFRHVTIIYRRVLPTLSSVHTEFLSEVRTYLLKALSKVNQRNPLDDLVACTQVVCGLLNVYSPLVNGLISSMVKLDQIQARPIDQTAITLTYGYSLIIGMIAKHCKLDEWTSIFKGKFPKWKGDSVPMLAIEKLAPLVAPSKPLEIRKSALDALGLICQAWPRNYVVPKLYTLFDQVFKEQIPVLEVLILRSVREFLLAEEKRSETAAETPAGGKKRELTVMGGTNFDDVASATSQRFLKHVSRIALSSQGEHAFLATEVLGSINRQGLTHPKETCVTLMTLETSSNRRIAELAFSEHRYAHEKHETVLEREYAKAVQSAFAYQRDVVEDTRGATTNPFQSKLHFMIEVLKISKMKNRQRFLDKLCGQLDFDFAKLDTTEEVPYHMAFARFITENLAFFEYQTIGELQTTVNAIEKIVTSTGAPIAQAIESEVFNVTVDALQLAAPDALGTISQPMTDSMSVTAPPEGQPAPTLAIASTLEPGHLRKLTTASIILLSMWETRTYLRRLYGMGISRHDSKAKALAKDLNKTPVKVQGVHGDKVWEEIESHMAGLQDQQRMIQKCTALVELLNVDKEFKVADDGEQMDMGPSTPSADEDEDGDGMTDRGRKRKGGHTPGGRKKRARSNSQPRKRGRPRKNPALDSNMEADVEGDWI</sequence>
<feature type="compositionally biased region" description="Polar residues" evidence="7">
    <location>
        <begin position="290"/>
        <end position="300"/>
    </location>
</feature>
<accession>A0ABZ2WN48</accession>
<keyword evidence="4 6" id="KW-0539">Nucleus</keyword>
<dbReference type="InterPro" id="IPR033031">
    <property type="entry name" value="Scc2/Nipped-B"/>
</dbReference>
<evidence type="ECO:0000313" key="9">
    <source>
        <dbReference type="EMBL" id="WZH41357.1"/>
    </source>
</evidence>
<comment type="similarity">
    <text evidence="2 6">Belongs to the SCC2/Nipped-B family.</text>
</comment>
<dbReference type="InterPro" id="IPR016024">
    <property type="entry name" value="ARM-type_fold"/>
</dbReference>
<name>A0ABZ2WN48_9HYPO</name>
<feature type="compositionally biased region" description="Basic and acidic residues" evidence="7">
    <location>
        <begin position="275"/>
        <end position="285"/>
    </location>
</feature>
<feature type="compositionally biased region" description="Acidic residues" evidence="7">
    <location>
        <begin position="510"/>
        <end position="521"/>
    </location>
</feature>
<evidence type="ECO:0000256" key="6">
    <source>
        <dbReference type="RuleBase" id="RU364107"/>
    </source>
</evidence>
<evidence type="ECO:0000256" key="4">
    <source>
        <dbReference type="ARBA" id="ARBA00023242"/>
    </source>
</evidence>
<dbReference type="Pfam" id="PF12765">
    <property type="entry name" value="Cohesin_HEAT"/>
    <property type="match status" value="1"/>
</dbReference>
<evidence type="ECO:0000256" key="1">
    <source>
        <dbReference type="ARBA" id="ARBA00004123"/>
    </source>
</evidence>
<feature type="region of interest" description="Disordered" evidence="7">
    <location>
        <begin position="492"/>
        <end position="526"/>
    </location>
</feature>
<feature type="compositionally biased region" description="Basic residues" evidence="7">
    <location>
        <begin position="1674"/>
        <end position="1704"/>
    </location>
</feature>
<dbReference type="PANTHER" id="PTHR21704">
    <property type="entry name" value="NIPPED-B-LIKE PROTEIN DELANGIN SCC2-RELATED"/>
    <property type="match status" value="1"/>
</dbReference>
<dbReference type="InterPro" id="IPR026003">
    <property type="entry name" value="Cohesin_HEAT"/>
</dbReference>
<feature type="region of interest" description="Disordered" evidence="7">
    <location>
        <begin position="1"/>
        <end position="26"/>
    </location>
</feature>
<evidence type="ECO:0000313" key="10">
    <source>
        <dbReference type="Proteomes" id="UP001489902"/>
    </source>
</evidence>
<feature type="compositionally biased region" description="Polar residues" evidence="7">
    <location>
        <begin position="246"/>
        <end position="257"/>
    </location>
</feature>
<keyword evidence="5 6" id="KW-0131">Cell cycle</keyword>
<proteinExistence type="inferred from homology"/>
<comment type="subcellular location">
    <subcellularLocation>
        <location evidence="1 6">Nucleus</location>
    </subcellularLocation>
</comment>
<feature type="compositionally biased region" description="Polar residues" evidence="7">
    <location>
        <begin position="13"/>
        <end position="26"/>
    </location>
</feature>
<dbReference type="InterPro" id="IPR011989">
    <property type="entry name" value="ARM-like"/>
</dbReference>
<keyword evidence="10" id="KW-1185">Reference proteome</keyword>
<dbReference type="Gene3D" id="1.25.10.10">
    <property type="entry name" value="Leucine-rich Repeat Variant"/>
    <property type="match status" value="1"/>
</dbReference>
<dbReference type="Pfam" id="PF12830">
    <property type="entry name" value="Nipped-B_C"/>
    <property type="match status" value="1"/>
</dbReference>
<evidence type="ECO:0000256" key="7">
    <source>
        <dbReference type="SAM" id="MobiDB-lite"/>
    </source>
</evidence>
<feature type="compositionally biased region" description="Acidic residues" evidence="7">
    <location>
        <begin position="1712"/>
        <end position="1721"/>
    </location>
</feature>
<gene>
    <name evidence="9" type="ORF">QYS62_002303</name>
</gene>
<dbReference type="Proteomes" id="UP001489902">
    <property type="component" value="Chromosome 1"/>
</dbReference>
<feature type="region of interest" description="Disordered" evidence="7">
    <location>
        <begin position="215"/>
        <end position="257"/>
    </location>
</feature>
<reference evidence="9 10" key="1">
    <citation type="submission" date="2024-04" db="EMBL/GenBank/DDBJ databases">
        <title>Complete genome sequence of Fusarium acuminatum.</title>
        <authorList>
            <person name="Lan B."/>
        </authorList>
    </citation>
    <scope>NUCLEOTIDE SEQUENCE [LARGE SCALE GENOMIC DNA]</scope>
    <source>
        <strain evidence="9">1A</strain>
    </source>
</reference>
<keyword evidence="3 6" id="KW-0677">Repeat</keyword>
<evidence type="ECO:0000256" key="2">
    <source>
        <dbReference type="ARBA" id="ARBA00009252"/>
    </source>
</evidence>
<evidence type="ECO:0000256" key="5">
    <source>
        <dbReference type="ARBA" id="ARBA00023306"/>
    </source>
</evidence>
<organism evidence="9 10">
    <name type="scientific">Fusarium acuminatum</name>
    <dbReference type="NCBI Taxonomy" id="5515"/>
    <lineage>
        <taxon>Eukaryota</taxon>
        <taxon>Fungi</taxon>
        <taxon>Dikarya</taxon>
        <taxon>Ascomycota</taxon>
        <taxon>Pezizomycotina</taxon>
        <taxon>Sordariomycetes</taxon>
        <taxon>Hypocreomycetidae</taxon>
        <taxon>Hypocreales</taxon>
        <taxon>Nectriaceae</taxon>
        <taxon>Fusarium</taxon>
        <taxon>Fusarium tricinctum species complex</taxon>
    </lineage>
</organism>
<protein>
    <recommendedName>
        <fullName evidence="6">Sister chromatid cohesion protein</fullName>
    </recommendedName>
</protein>
<evidence type="ECO:0000256" key="3">
    <source>
        <dbReference type="ARBA" id="ARBA00022737"/>
    </source>
</evidence>
<feature type="region of interest" description="Disordered" evidence="7">
    <location>
        <begin position="138"/>
        <end position="184"/>
    </location>
</feature>
<dbReference type="CDD" id="cd23958">
    <property type="entry name" value="SCC2"/>
    <property type="match status" value="1"/>
</dbReference>
<feature type="domain" description="Sister chromatid cohesion C-terminal" evidence="8">
    <location>
        <begin position="1298"/>
        <end position="1484"/>
    </location>
</feature>
<dbReference type="SUPFAM" id="SSF48371">
    <property type="entry name" value="ARM repeat"/>
    <property type="match status" value="1"/>
</dbReference>
<evidence type="ECO:0000259" key="8">
    <source>
        <dbReference type="Pfam" id="PF12830"/>
    </source>
</evidence>
<dbReference type="InterPro" id="IPR024986">
    <property type="entry name" value="Nipped-B_C"/>
</dbReference>
<feature type="compositionally biased region" description="Low complexity" evidence="7">
    <location>
        <begin position="216"/>
        <end position="234"/>
    </location>
</feature>
<feature type="region of interest" description="Disordered" evidence="7">
    <location>
        <begin position="275"/>
        <end position="300"/>
    </location>
</feature>
<dbReference type="EMBL" id="CP151260">
    <property type="protein sequence ID" value="WZH41357.1"/>
    <property type="molecule type" value="Genomic_DNA"/>
</dbReference>